<dbReference type="EMBL" id="WJXA01000001">
    <property type="protein sequence ID" value="KAF7153722.1"/>
    <property type="molecule type" value="Genomic_DNA"/>
</dbReference>
<dbReference type="SUPFAM" id="SSF52047">
    <property type="entry name" value="RNI-like"/>
    <property type="match status" value="1"/>
</dbReference>
<keyword evidence="2" id="KW-1185">Reference proteome</keyword>
<organism evidence="1 2">
    <name type="scientific">Rhododendron simsii</name>
    <name type="common">Sims's rhododendron</name>
    <dbReference type="NCBI Taxonomy" id="118357"/>
    <lineage>
        <taxon>Eukaryota</taxon>
        <taxon>Viridiplantae</taxon>
        <taxon>Streptophyta</taxon>
        <taxon>Embryophyta</taxon>
        <taxon>Tracheophyta</taxon>
        <taxon>Spermatophyta</taxon>
        <taxon>Magnoliopsida</taxon>
        <taxon>eudicotyledons</taxon>
        <taxon>Gunneridae</taxon>
        <taxon>Pentapetalae</taxon>
        <taxon>asterids</taxon>
        <taxon>Ericales</taxon>
        <taxon>Ericaceae</taxon>
        <taxon>Ericoideae</taxon>
        <taxon>Rhodoreae</taxon>
        <taxon>Rhododendron</taxon>
    </lineage>
</organism>
<dbReference type="InterPro" id="IPR032675">
    <property type="entry name" value="LRR_dom_sf"/>
</dbReference>
<evidence type="ECO:0000313" key="1">
    <source>
        <dbReference type="EMBL" id="KAF7153722.1"/>
    </source>
</evidence>
<sequence>MYQEVVTDKRICLVSKAHPPLKKLKLMGFMGPVSRNAWDIKIAFVGKYSERSGTKLKTLKAWGTKLNDESMVVIGNRCPDLQFLNIGHCEDVTRDGVKEVVRKCKELRVLNVRGCPNVGIGILDWMVISRPPIALKEVFSPCGFPPPSEDMRNLFLCFGCRLT</sequence>
<dbReference type="OrthoDB" id="10257471at2759"/>
<reference evidence="1" key="1">
    <citation type="submission" date="2019-11" db="EMBL/GenBank/DDBJ databases">
        <authorList>
            <person name="Liu Y."/>
            <person name="Hou J."/>
            <person name="Li T.-Q."/>
            <person name="Guan C.-H."/>
            <person name="Wu X."/>
            <person name="Wu H.-Z."/>
            <person name="Ling F."/>
            <person name="Zhang R."/>
            <person name="Shi X.-G."/>
            <person name="Ren J.-P."/>
            <person name="Chen E.-F."/>
            <person name="Sun J.-M."/>
        </authorList>
    </citation>
    <scope>NUCLEOTIDE SEQUENCE</scope>
    <source>
        <strain evidence="1">Adult_tree_wgs_1</strain>
        <tissue evidence="1">Leaves</tissue>
    </source>
</reference>
<gene>
    <name evidence="1" type="ORF">RHSIM_Rhsim01G0031400</name>
</gene>
<name>A0A834HI49_RHOSS</name>
<protein>
    <submittedName>
        <fullName evidence="1">Uncharacterized protein</fullName>
    </submittedName>
</protein>
<evidence type="ECO:0000313" key="2">
    <source>
        <dbReference type="Proteomes" id="UP000626092"/>
    </source>
</evidence>
<proteinExistence type="predicted"/>
<dbReference type="Gene3D" id="3.80.10.10">
    <property type="entry name" value="Ribonuclease Inhibitor"/>
    <property type="match status" value="1"/>
</dbReference>
<comment type="caution">
    <text evidence="1">The sequence shown here is derived from an EMBL/GenBank/DDBJ whole genome shotgun (WGS) entry which is preliminary data.</text>
</comment>
<accession>A0A834HI49</accession>
<dbReference type="Proteomes" id="UP000626092">
    <property type="component" value="Unassembled WGS sequence"/>
</dbReference>
<dbReference type="AlphaFoldDB" id="A0A834HI49"/>